<dbReference type="EMBL" id="AF128139">
    <property type="protein sequence ID" value="AAD33362.1"/>
    <property type="molecule type" value="Genomic_DNA"/>
</dbReference>
<dbReference type="Gene3D" id="1.10.440.10">
    <property type="entry name" value="T4 endonuclease V"/>
    <property type="match status" value="1"/>
</dbReference>
<reference evidence="2" key="2">
    <citation type="journal article" date="2000" name="J. Mol. Evol.">
        <title>Intron conservation in a UV-specific DNA repair gene encoded by chlorella viruses.</title>
        <authorList>
            <person name="Sun L."/>
            <person name="Li Y."/>
            <person name="McCullough A.K."/>
            <person name="Wood T.G."/>
            <person name="Lloyd R.S."/>
            <person name="Adams B."/>
            <person name="Gurnon J.R."/>
            <person name="Van Etten J.L."/>
        </authorList>
    </citation>
    <scope>NUCLEOTIDE SEQUENCE</scope>
</reference>
<organism evidence="2">
    <name type="scientific">Chlorella virus</name>
    <dbReference type="NCBI Taxonomy" id="10507"/>
    <lineage>
        <taxon>Viruses</taxon>
        <taxon>Varidnaviria</taxon>
        <taxon>Bamfordvirae</taxon>
        <taxon>Nucleocytoviricota</taxon>
        <taxon>Megaviricetes</taxon>
        <taxon>Algavirales</taxon>
        <taxon>Phycodnaviridae</taxon>
        <taxon>Chlorovirus</taxon>
    </lineage>
</organism>
<feature type="active site" description="Proton acceptor" evidence="1">
    <location>
        <position position="23"/>
    </location>
</feature>
<reference evidence="2" key="1">
    <citation type="submission" date="1999-02" db="EMBL/GenBank/DDBJ databases">
        <authorList>
            <person name="Sun L.S."/>
            <person name="McCullough A.K."/>
            <person name="Lloyd S.R."/>
            <person name="Adams B."/>
            <person name="Gurnon J."/>
            <person name="Li Y."/>
            <person name="Van Etten J.L."/>
        </authorList>
    </citation>
    <scope>NUCLEOTIDE SEQUENCE</scope>
</reference>
<accession>Q9WH45</accession>
<evidence type="ECO:0000313" key="2">
    <source>
        <dbReference type="EMBL" id="AAD33362.1"/>
    </source>
</evidence>
<dbReference type="PIRSF" id="PIRSF001000">
    <property type="entry name" value="PDG_ENDV"/>
    <property type="match status" value="1"/>
</dbReference>
<sequence>MTRVNLVPVQELADQHLMAEFRELKMIPKALARSLRTQSSEKILKKIPSKFTLNTGHVLFFYDKGKYLQQRYDEIVVELVDRGYKINVDAKLDPDNVMVGEFYNDYTPTEDAFNIIRARIAEKIAMKESWYRFTKPSQVTST</sequence>
<evidence type="ECO:0000256" key="1">
    <source>
        <dbReference type="PIRSR" id="PIRSR001000-1"/>
    </source>
</evidence>
<proteinExistence type="predicted"/>
<dbReference type="SUPFAM" id="SSF47077">
    <property type="entry name" value="T4 endonuclease V"/>
    <property type="match status" value="1"/>
</dbReference>
<dbReference type="InterPro" id="IPR004260">
    <property type="entry name" value="Pyr-dimer_DNA_glycosylase"/>
</dbReference>
<dbReference type="InterPro" id="IPR024796">
    <property type="entry name" value="T4_endonuc_V"/>
</dbReference>
<protein>
    <submittedName>
        <fullName evidence="2">Pyrimidine dimer-specific glycosylase</fullName>
    </submittedName>
</protein>
<name>Q9WH45_9PHYC</name>
<dbReference type="Pfam" id="PF03013">
    <property type="entry name" value="Pyr_excise"/>
    <property type="match status" value="1"/>
</dbReference>